<dbReference type="InterPro" id="IPR038550">
    <property type="entry name" value="GPCR_3_9-Cys_sf"/>
</dbReference>
<dbReference type="Gene3D" id="3.40.50.2300">
    <property type="match status" value="1"/>
</dbReference>
<dbReference type="PANTHER" id="PTHR24061:SF5">
    <property type="entry name" value="G-PROTEIN COUPLED RECEPTOR FAMILY C GROUP 6 MEMBER A"/>
    <property type="match status" value="1"/>
</dbReference>
<evidence type="ECO:0000256" key="1">
    <source>
        <dbReference type="ARBA" id="ARBA00004651"/>
    </source>
</evidence>
<feature type="transmembrane region" description="Helical" evidence="16">
    <location>
        <begin position="715"/>
        <end position="738"/>
    </location>
</feature>
<keyword evidence="7" id="KW-0732">Signal</keyword>
<dbReference type="FunFam" id="2.10.50.30:FF:000004">
    <property type="entry name" value="Taste receptor type 1 member 3-like protein"/>
    <property type="match status" value="1"/>
</dbReference>
<dbReference type="FunFam" id="3.40.50.2300:FF:000152">
    <property type="entry name" value="G protein-coupled receptor class C group 6 member A"/>
    <property type="match status" value="1"/>
</dbReference>
<evidence type="ECO:0000256" key="8">
    <source>
        <dbReference type="ARBA" id="ARBA00022989"/>
    </source>
</evidence>
<evidence type="ECO:0000256" key="12">
    <source>
        <dbReference type="ARBA" id="ARBA00023170"/>
    </source>
</evidence>
<keyword evidence="8 16" id="KW-1133">Transmembrane helix</keyword>
<accession>A0A6A4SHT2</accession>
<keyword evidence="6" id="KW-0716">Sensory transduction</keyword>
<keyword evidence="14" id="KW-0807">Transducer</keyword>
<dbReference type="InterPro" id="IPR000337">
    <property type="entry name" value="GPCR_3"/>
</dbReference>
<dbReference type="Pfam" id="PF01094">
    <property type="entry name" value="ANF_receptor"/>
    <property type="match status" value="1"/>
</dbReference>
<dbReference type="EMBL" id="VEVO01000014">
    <property type="protein sequence ID" value="KAF0032069.1"/>
    <property type="molecule type" value="Genomic_DNA"/>
</dbReference>
<evidence type="ECO:0000256" key="11">
    <source>
        <dbReference type="ARBA" id="ARBA00023157"/>
    </source>
</evidence>
<keyword evidence="11" id="KW-1015">Disulfide bond</keyword>
<evidence type="ECO:0000256" key="10">
    <source>
        <dbReference type="ARBA" id="ARBA00023136"/>
    </source>
</evidence>
<evidence type="ECO:0000256" key="3">
    <source>
        <dbReference type="ARBA" id="ARBA00011748"/>
    </source>
</evidence>
<keyword evidence="6" id="KW-0552">Olfaction</keyword>
<dbReference type="InterPro" id="IPR001828">
    <property type="entry name" value="ANF_lig-bd_rcpt"/>
</dbReference>
<comment type="caution">
    <text evidence="18">The sequence shown here is derived from an EMBL/GenBank/DDBJ whole genome shotgun (WGS) entry which is preliminary data.</text>
</comment>
<evidence type="ECO:0000259" key="17">
    <source>
        <dbReference type="PROSITE" id="PS50259"/>
    </source>
</evidence>
<comment type="subunit">
    <text evidence="3">Homodimer; disulfide-linked.</text>
</comment>
<dbReference type="GO" id="GO:0005886">
    <property type="term" value="C:plasma membrane"/>
    <property type="evidence" value="ECO:0007669"/>
    <property type="project" value="UniProtKB-SubCell"/>
</dbReference>
<feature type="transmembrane region" description="Helical" evidence="16">
    <location>
        <begin position="823"/>
        <end position="845"/>
    </location>
</feature>
<evidence type="ECO:0000256" key="7">
    <source>
        <dbReference type="ARBA" id="ARBA00022729"/>
    </source>
</evidence>
<dbReference type="PROSITE" id="PS00981">
    <property type="entry name" value="G_PROTEIN_RECEP_F3_3"/>
    <property type="match status" value="1"/>
</dbReference>
<dbReference type="InterPro" id="IPR017979">
    <property type="entry name" value="GPCR_3_CS"/>
</dbReference>
<keyword evidence="4" id="KW-1003">Cell membrane</keyword>
<dbReference type="PROSITE" id="PS50259">
    <property type="entry name" value="G_PROTEIN_RECEP_F3_4"/>
    <property type="match status" value="1"/>
</dbReference>
<evidence type="ECO:0000256" key="14">
    <source>
        <dbReference type="ARBA" id="ARBA00023224"/>
    </source>
</evidence>
<comment type="subcellular location">
    <subcellularLocation>
        <location evidence="1">Cell membrane</location>
        <topology evidence="1">Multi-pass membrane protein</topology>
    </subcellularLocation>
</comment>
<dbReference type="PANTHER" id="PTHR24061">
    <property type="entry name" value="CALCIUM-SENSING RECEPTOR-RELATED"/>
    <property type="match status" value="1"/>
</dbReference>
<evidence type="ECO:0000256" key="6">
    <source>
        <dbReference type="ARBA" id="ARBA00022725"/>
    </source>
</evidence>
<evidence type="ECO:0000313" key="19">
    <source>
        <dbReference type="Proteomes" id="UP000438429"/>
    </source>
</evidence>
<keyword evidence="13" id="KW-0325">Glycoprotein</keyword>
<comment type="similarity">
    <text evidence="2">Belongs to the G-protein coupled receptor 3 family.</text>
</comment>
<dbReference type="Pfam" id="PF00003">
    <property type="entry name" value="7tm_3"/>
    <property type="match status" value="1"/>
</dbReference>
<dbReference type="InterPro" id="IPR011500">
    <property type="entry name" value="GPCR_3_9-Cys_dom"/>
</dbReference>
<evidence type="ECO:0000256" key="5">
    <source>
        <dbReference type="ARBA" id="ARBA00022692"/>
    </source>
</evidence>
<dbReference type="Gene3D" id="2.10.50.30">
    <property type="entry name" value="GPCR, family 3, nine cysteines domain"/>
    <property type="match status" value="1"/>
</dbReference>
<evidence type="ECO:0000313" key="18">
    <source>
        <dbReference type="EMBL" id="KAF0032069.1"/>
    </source>
</evidence>
<feature type="transmembrane region" description="Helical" evidence="16">
    <location>
        <begin position="795"/>
        <end position="817"/>
    </location>
</feature>
<gene>
    <name evidence="18" type="ORF">F2P81_016624</name>
</gene>
<name>A0A6A4SHT2_SCOMX</name>
<keyword evidence="10 16" id="KW-0472">Membrane</keyword>
<dbReference type="Pfam" id="PF07562">
    <property type="entry name" value="NCD3G"/>
    <property type="match status" value="1"/>
</dbReference>
<dbReference type="InterPro" id="IPR028082">
    <property type="entry name" value="Peripla_BP_I"/>
</dbReference>
<sequence>MGLLGQKIVELWRKHYLQHYIFNCVKTYDLNVDDVPNNEGVVVRPDEVRYAIEKLAENKTCGHGSSISDICIKPCKLDGSRGMVERINGTSKAKLNKICASTKLNWVDALTLALMSYRMFDERGLTKALAMINAIEVMNKSPLLTAVNITLGYRILDSCSDTSTALRATADFMRQSDCYTESNTTTCGQPVMTVIGGSSSEISIAIARQLTLQMIPQISYSSTAVILSDKSRFPAFMRTVPNDKHQTAAMVSLLSTYNWNWVGIITTDGDYGRSAMDHFVSQATEKGICVAFKSILPQSVTSQDVYSAIKDTATIINNNPKVQVIVSFTRPNHMKYLYQELKNQRLRAGQTMESVRRVWVASDSWSSTNFVNGNLTLRDIGQVVGFTFKSGDSSSFGEYLSRLEAAGYKYTRNNSFLQEFYRQLNVSNYFGDTEVVSEAMKKLRKHINAATVFSVEMAMLKALCMQEFILGGKSYKFDSRGDLNLGYDVTMWWSDRGNIRIHDVVAEYHLHTNNFTHINHSTTQQFQDLRNITSKCANSCIPGEFKKTAEGQHTCCYQCINCTENYYSNKTDMDQCLSCDIESEWSAEGSSSCTPKVLLFFSWQDSFAVVLLTFSALGILLALIVSALFLHQRETPVVKAAGGPLSQVILFSLVISYISAVLFVGRPNSLQCKTRQVIFGISFTMCVSCILVKTLQILLAFQLNPELQEVLRKIFKPYVIVSICVALQVVICICWLVIKSPFNQIIMQPTTLLEECHEGSYLAFGVMLGYIALLAFVCFICAFKGRKLPQFYNEAKFITFSMLLYLISWMLFVPIYVTTSGVYLSAVEMVVILISNYGILSCHFFPKCYIILLKKEQNTSSAFRKNLYDYSTKTSDSVSVSGSSMSEKHSRSQHLTSALSLSVPAASPLKPAVVTNYRDGTNCTSLNKGSAPIHFLSRRSSI</sequence>
<feature type="transmembrane region" description="Helical" evidence="16">
    <location>
        <begin position="761"/>
        <end position="783"/>
    </location>
</feature>
<evidence type="ECO:0000256" key="2">
    <source>
        <dbReference type="ARBA" id="ARBA00007242"/>
    </source>
</evidence>
<keyword evidence="12" id="KW-0675">Receptor</keyword>
<dbReference type="InterPro" id="IPR000068">
    <property type="entry name" value="GPCR_3_Ca_sens_rcpt-rel"/>
</dbReference>
<proteinExistence type="inferred from homology"/>
<evidence type="ECO:0000256" key="4">
    <source>
        <dbReference type="ARBA" id="ARBA00022475"/>
    </source>
</evidence>
<evidence type="ECO:0000256" key="16">
    <source>
        <dbReference type="SAM" id="Phobius"/>
    </source>
</evidence>
<dbReference type="GO" id="GO:0007608">
    <property type="term" value="P:sensory perception of smell"/>
    <property type="evidence" value="ECO:0007669"/>
    <property type="project" value="UniProtKB-KW"/>
</dbReference>
<evidence type="ECO:0000256" key="15">
    <source>
        <dbReference type="ARBA" id="ARBA00039774"/>
    </source>
</evidence>
<feature type="transmembrane region" description="Helical" evidence="16">
    <location>
        <begin position="607"/>
        <end position="630"/>
    </location>
</feature>
<dbReference type="SUPFAM" id="SSF53822">
    <property type="entry name" value="Periplasmic binding protein-like I"/>
    <property type="match status" value="1"/>
</dbReference>
<dbReference type="InterPro" id="IPR017978">
    <property type="entry name" value="GPCR_3_C"/>
</dbReference>
<dbReference type="Proteomes" id="UP000438429">
    <property type="component" value="Unassembled WGS sequence"/>
</dbReference>
<organism evidence="18 19">
    <name type="scientific">Scophthalmus maximus</name>
    <name type="common">Turbot</name>
    <name type="synonym">Psetta maxima</name>
    <dbReference type="NCBI Taxonomy" id="52904"/>
    <lineage>
        <taxon>Eukaryota</taxon>
        <taxon>Metazoa</taxon>
        <taxon>Chordata</taxon>
        <taxon>Craniata</taxon>
        <taxon>Vertebrata</taxon>
        <taxon>Euteleostomi</taxon>
        <taxon>Actinopterygii</taxon>
        <taxon>Neopterygii</taxon>
        <taxon>Teleostei</taxon>
        <taxon>Neoteleostei</taxon>
        <taxon>Acanthomorphata</taxon>
        <taxon>Carangaria</taxon>
        <taxon>Pleuronectiformes</taxon>
        <taxon>Pleuronectoidei</taxon>
        <taxon>Scophthalmidae</taxon>
        <taxon>Scophthalmus</taxon>
    </lineage>
</organism>
<feature type="transmembrane region" description="Helical" evidence="16">
    <location>
        <begin position="677"/>
        <end position="703"/>
    </location>
</feature>
<protein>
    <recommendedName>
        <fullName evidence="15">G-protein coupled receptor family C group 6 member A</fullName>
    </recommendedName>
</protein>
<keyword evidence="9" id="KW-0297">G-protein coupled receptor</keyword>
<evidence type="ECO:0000256" key="13">
    <source>
        <dbReference type="ARBA" id="ARBA00023180"/>
    </source>
</evidence>
<dbReference type="GO" id="GO:0004930">
    <property type="term" value="F:G protein-coupled receptor activity"/>
    <property type="evidence" value="ECO:0007669"/>
    <property type="project" value="UniProtKB-KW"/>
</dbReference>
<reference evidence="18 19" key="1">
    <citation type="submission" date="2019-06" db="EMBL/GenBank/DDBJ databases">
        <title>Draft genomes of female and male turbot (Scophthalmus maximus).</title>
        <authorList>
            <person name="Xu H."/>
            <person name="Xu X.-W."/>
            <person name="Shao C."/>
            <person name="Chen S."/>
        </authorList>
    </citation>
    <scope>NUCLEOTIDE SEQUENCE [LARGE SCALE GENOMIC DNA]</scope>
    <source>
        <strain evidence="18">Ysfricsl-2016a</strain>
        <tissue evidence="18">Blood</tissue>
    </source>
</reference>
<keyword evidence="5 16" id="KW-0812">Transmembrane</keyword>
<dbReference type="PRINTS" id="PR00248">
    <property type="entry name" value="GPCRMGR"/>
</dbReference>
<dbReference type="AlphaFoldDB" id="A0A6A4SHT2"/>
<evidence type="ECO:0000256" key="9">
    <source>
        <dbReference type="ARBA" id="ARBA00023040"/>
    </source>
</evidence>
<feature type="domain" description="G-protein coupled receptors family 3 profile" evidence="17">
    <location>
        <begin position="607"/>
        <end position="867"/>
    </location>
</feature>
<feature type="transmembrane region" description="Helical" evidence="16">
    <location>
        <begin position="642"/>
        <end position="665"/>
    </location>
</feature>